<keyword evidence="2" id="KW-1185">Reference proteome</keyword>
<evidence type="ECO:0000313" key="1">
    <source>
        <dbReference type="EMBL" id="CAB5497014.1"/>
    </source>
</evidence>
<organism evidence="1 2">
    <name type="scientific">Bathymodiolus thermophilus thioautotrophic gill symbiont</name>
    <dbReference type="NCBI Taxonomy" id="2360"/>
    <lineage>
        <taxon>Bacteria</taxon>
        <taxon>Pseudomonadati</taxon>
        <taxon>Pseudomonadota</taxon>
        <taxon>Gammaproteobacteria</taxon>
        <taxon>sulfur-oxidizing symbionts</taxon>
    </lineage>
</organism>
<gene>
    <name evidence="1" type="ORF">AZO1586I_100</name>
</gene>
<reference evidence="1 2" key="1">
    <citation type="submission" date="2020-05" db="EMBL/GenBank/DDBJ databases">
        <authorList>
            <person name="Petersen J."/>
            <person name="Sayavedra L."/>
        </authorList>
    </citation>
    <scope>NUCLEOTIDE SEQUENCE [LARGE SCALE GENOMIC DNA]</scope>
    <source>
        <strain evidence="1">B azoricus SOX ET2 1586I</strain>
    </source>
</reference>
<name>A0ABN7G816_9GAMM</name>
<protein>
    <submittedName>
        <fullName evidence="1">Uncharacterized protein</fullName>
    </submittedName>
</protein>
<proteinExistence type="predicted"/>
<dbReference type="EMBL" id="CAHJWF010000033">
    <property type="protein sequence ID" value="CAB5497014.1"/>
    <property type="molecule type" value="Genomic_DNA"/>
</dbReference>
<comment type="caution">
    <text evidence="1">The sequence shown here is derived from an EMBL/GenBank/DDBJ whole genome shotgun (WGS) entry which is preliminary data.</text>
</comment>
<dbReference type="Proteomes" id="UP000626656">
    <property type="component" value="Unassembled WGS sequence"/>
</dbReference>
<sequence length="44" mass="4841">MNKKKGTIPSSEASAPAGYVSINYLKLIALNNRQIFQLMPLAFT</sequence>
<accession>A0ABN7G816</accession>
<evidence type="ECO:0000313" key="2">
    <source>
        <dbReference type="Proteomes" id="UP000626656"/>
    </source>
</evidence>